<dbReference type="AlphaFoldDB" id="A0A0C9UWZ7"/>
<proteinExistence type="predicted"/>
<dbReference type="EMBL" id="KN837274">
    <property type="protein sequence ID" value="KIJ29841.1"/>
    <property type="molecule type" value="Genomic_DNA"/>
</dbReference>
<accession>A0A0C9UWZ7</accession>
<evidence type="ECO:0000313" key="1">
    <source>
        <dbReference type="EMBL" id="KIJ29841.1"/>
    </source>
</evidence>
<organism evidence="1 2">
    <name type="scientific">Sphaerobolus stellatus (strain SS14)</name>
    <dbReference type="NCBI Taxonomy" id="990650"/>
    <lineage>
        <taxon>Eukaryota</taxon>
        <taxon>Fungi</taxon>
        <taxon>Dikarya</taxon>
        <taxon>Basidiomycota</taxon>
        <taxon>Agaricomycotina</taxon>
        <taxon>Agaricomycetes</taxon>
        <taxon>Phallomycetidae</taxon>
        <taxon>Geastrales</taxon>
        <taxon>Sphaerobolaceae</taxon>
        <taxon>Sphaerobolus</taxon>
    </lineage>
</organism>
<feature type="non-terminal residue" evidence="1">
    <location>
        <position position="1"/>
    </location>
</feature>
<dbReference type="Proteomes" id="UP000054279">
    <property type="component" value="Unassembled WGS sequence"/>
</dbReference>
<name>A0A0C9UWZ7_SPHS4</name>
<gene>
    <name evidence="1" type="ORF">M422DRAFT_187901</name>
</gene>
<dbReference type="HOGENOM" id="CLU_2729363_0_0_1"/>
<keyword evidence="2" id="KW-1185">Reference proteome</keyword>
<reference evidence="1 2" key="1">
    <citation type="submission" date="2014-06" db="EMBL/GenBank/DDBJ databases">
        <title>Evolutionary Origins and Diversification of the Mycorrhizal Mutualists.</title>
        <authorList>
            <consortium name="DOE Joint Genome Institute"/>
            <consortium name="Mycorrhizal Genomics Consortium"/>
            <person name="Kohler A."/>
            <person name="Kuo A."/>
            <person name="Nagy L.G."/>
            <person name="Floudas D."/>
            <person name="Copeland A."/>
            <person name="Barry K.W."/>
            <person name="Cichocki N."/>
            <person name="Veneault-Fourrey C."/>
            <person name="LaButti K."/>
            <person name="Lindquist E.A."/>
            <person name="Lipzen A."/>
            <person name="Lundell T."/>
            <person name="Morin E."/>
            <person name="Murat C."/>
            <person name="Riley R."/>
            <person name="Ohm R."/>
            <person name="Sun H."/>
            <person name="Tunlid A."/>
            <person name="Henrissat B."/>
            <person name="Grigoriev I.V."/>
            <person name="Hibbett D.S."/>
            <person name="Martin F."/>
        </authorList>
    </citation>
    <scope>NUCLEOTIDE SEQUENCE [LARGE SCALE GENOMIC DNA]</scope>
    <source>
        <strain evidence="1 2">SS14</strain>
    </source>
</reference>
<protein>
    <submittedName>
        <fullName evidence="1">Uncharacterized protein</fullName>
    </submittedName>
</protein>
<sequence length="72" mass="8294">LKEAGLLLSTPVHCSLAMPNSHSHLPSFSHFTASFYKARLCFSQFKVPEDVLQDVTWWYTILEENQCHSQLQ</sequence>
<evidence type="ECO:0000313" key="2">
    <source>
        <dbReference type="Proteomes" id="UP000054279"/>
    </source>
</evidence>